<organism evidence="1 2">
    <name type="scientific">Fodinibius salipaludis</name>
    <dbReference type="NCBI Taxonomy" id="2032627"/>
    <lineage>
        <taxon>Bacteria</taxon>
        <taxon>Pseudomonadati</taxon>
        <taxon>Balneolota</taxon>
        <taxon>Balneolia</taxon>
        <taxon>Balneolales</taxon>
        <taxon>Balneolaceae</taxon>
        <taxon>Fodinibius</taxon>
    </lineage>
</organism>
<gene>
    <name evidence="1" type="ORF">CK503_04390</name>
</gene>
<name>A0A2A2GCW7_9BACT</name>
<proteinExistence type="predicted"/>
<accession>A0A2A2GCW7</accession>
<dbReference type="RefSeq" id="WP_095605585.1">
    <property type="nucleotide sequence ID" value="NZ_NSKE01000003.1"/>
</dbReference>
<protein>
    <submittedName>
        <fullName evidence="1">Uncharacterized protein</fullName>
    </submittedName>
</protein>
<sequence>MLKKDDTKLEIFGFGDDDSDEDTFYCLVNTTKSPDGIDLEKLSNADPRKFDEVLNEMGCILLLRGDEVEELISRGDITDTNLHKSLYDLAVEQEIIQ</sequence>
<dbReference type="AlphaFoldDB" id="A0A2A2GCW7"/>
<keyword evidence="2" id="KW-1185">Reference proteome</keyword>
<evidence type="ECO:0000313" key="2">
    <source>
        <dbReference type="Proteomes" id="UP000218831"/>
    </source>
</evidence>
<reference evidence="1 2" key="1">
    <citation type="submission" date="2017-08" db="EMBL/GenBank/DDBJ databases">
        <title>Aliifodinibius alkalisoli sp. nov., isolated from saline alkaline soil.</title>
        <authorList>
            <person name="Liu D."/>
            <person name="Zhang G."/>
        </authorList>
    </citation>
    <scope>NUCLEOTIDE SEQUENCE [LARGE SCALE GENOMIC DNA]</scope>
    <source>
        <strain evidence="1 2">WN023</strain>
    </source>
</reference>
<dbReference type="Proteomes" id="UP000218831">
    <property type="component" value="Unassembled WGS sequence"/>
</dbReference>
<dbReference type="OrthoDB" id="1524784at2"/>
<dbReference type="EMBL" id="NSKE01000003">
    <property type="protein sequence ID" value="PAU94719.1"/>
    <property type="molecule type" value="Genomic_DNA"/>
</dbReference>
<comment type="caution">
    <text evidence="1">The sequence shown here is derived from an EMBL/GenBank/DDBJ whole genome shotgun (WGS) entry which is preliminary data.</text>
</comment>
<evidence type="ECO:0000313" key="1">
    <source>
        <dbReference type="EMBL" id="PAU94719.1"/>
    </source>
</evidence>